<evidence type="ECO:0000313" key="2">
    <source>
        <dbReference type="Proteomes" id="UP000275078"/>
    </source>
</evidence>
<organism evidence="1 2">
    <name type="scientific">Ascobolus immersus RN42</name>
    <dbReference type="NCBI Taxonomy" id="1160509"/>
    <lineage>
        <taxon>Eukaryota</taxon>
        <taxon>Fungi</taxon>
        <taxon>Dikarya</taxon>
        <taxon>Ascomycota</taxon>
        <taxon>Pezizomycotina</taxon>
        <taxon>Pezizomycetes</taxon>
        <taxon>Pezizales</taxon>
        <taxon>Ascobolaceae</taxon>
        <taxon>Ascobolus</taxon>
    </lineage>
</organism>
<protein>
    <submittedName>
        <fullName evidence="1">Uncharacterized protein</fullName>
    </submittedName>
</protein>
<proteinExistence type="predicted"/>
<reference evidence="1 2" key="1">
    <citation type="journal article" date="2018" name="Nat. Ecol. Evol.">
        <title>Pezizomycetes genomes reveal the molecular basis of ectomycorrhizal truffle lifestyle.</title>
        <authorList>
            <person name="Murat C."/>
            <person name="Payen T."/>
            <person name="Noel B."/>
            <person name="Kuo A."/>
            <person name="Morin E."/>
            <person name="Chen J."/>
            <person name="Kohler A."/>
            <person name="Krizsan K."/>
            <person name="Balestrini R."/>
            <person name="Da Silva C."/>
            <person name="Montanini B."/>
            <person name="Hainaut M."/>
            <person name="Levati E."/>
            <person name="Barry K.W."/>
            <person name="Belfiori B."/>
            <person name="Cichocki N."/>
            <person name="Clum A."/>
            <person name="Dockter R.B."/>
            <person name="Fauchery L."/>
            <person name="Guy J."/>
            <person name="Iotti M."/>
            <person name="Le Tacon F."/>
            <person name="Lindquist E.A."/>
            <person name="Lipzen A."/>
            <person name="Malagnac F."/>
            <person name="Mello A."/>
            <person name="Molinier V."/>
            <person name="Miyauchi S."/>
            <person name="Poulain J."/>
            <person name="Riccioni C."/>
            <person name="Rubini A."/>
            <person name="Sitrit Y."/>
            <person name="Splivallo R."/>
            <person name="Traeger S."/>
            <person name="Wang M."/>
            <person name="Zifcakova L."/>
            <person name="Wipf D."/>
            <person name="Zambonelli A."/>
            <person name="Paolocci F."/>
            <person name="Nowrousian M."/>
            <person name="Ottonello S."/>
            <person name="Baldrian P."/>
            <person name="Spatafora J.W."/>
            <person name="Henrissat B."/>
            <person name="Nagy L.G."/>
            <person name="Aury J.M."/>
            <person name="Wincker P."/>
            <person name="Grigoriev I.V."/>
            <person name="Bonfante P."/>
            <person name="Martin F.M."/>
        </authorList>
    </citation>
    <scope>NUCLEOTIDE SEQUENCE [LARGE SCALE GENOMIC DNA]</scope>
    <source>
        <strain evidence="1 2">RN42</strain>
    </source>
</reference>
<evidence type="ECO:0000313" key="1">
    <source>
        <dbReference type="EMBL" id="RPA73081.1"/>
    </source>
</evidence>
<name>A0A3N4HLX0_ASCIM</name>
<sequence>MGWGGGVIYLCPYPFSTRLRHSEPEIPQAAELHTTLRAEVLEAAAKNKTLKVPLWPVYTSTNADSHNITRDASGPSIRLLDCLKVMRTLVVLTGLSIAA</sequence>
<dbReference type="EMBL" id="ML119834">
    <property type="protein sequence ID" value="RPA73081.1"/>
    <property type="molecule type" value="Genomic_DNA"/>
</dbReference>
<dbReference type="Proteomes" id="UP000275078">
    <property type="component" value="Unassembled WGS sequence"/>
</dbReference>
<keyword evidence="2" id="KW-1185">Reference proteome</keyword>
<dbReference type="AlphaFoldDB" id="A0A3N4HLX0"/>
<accession>A0A3N4HLX0</accession>
<gene>
    <name evidence="1" type="ORF">BJ508DRAFT_419180</name>
</gene>